<dbReference type="InterPro" id="IPR020843">
    <property type="entry name" value="ER"/>
</dbReference>
<dbReference type="Gene3D" id="3.90.180.10">
    <property type="entry name" value="Medium-chain alcohol dehydrogenases, catalytic domain"/>
    <property type="match status" value="1"/>
</dbReference>
<dbReference type="SMART" id="SM00829">
    <property type="entry name" value="PKS_ER"/>
    <property type="match status" value="1"/>
</dbReference>
<dbReference type="Gene3D" id="3.40.50.720">
    <property type="entry name" value="NAD(P)-binding Rossmann-like Domain"/>
    <property type="match status" value="1"/>
</dbReference>
<feature type="domain" description="Enoyl reductase (ER)" evidence="1">
    <location>
        <begin position="24"/>
        <end position="337"/>
    </location>
</feature>
<dbReference type="Pfam" id="PF13602">
    <property type="entry name" value="ADH_zinc_N_2"/>
    <property type="match status" value="1"/>
</dbReference>
<dbReference type="GO" id="GO:0016491">
    <property type="term" value="F:oxidoreductase activity"/>
    <property type="evidence" value="ECO:0007669"/>
    <property type="project" value="InterPro"/>
</dbReference>
<dbReference type="Proteomes" id="UP000325780">
    <property type="component" value="Unassembled WGS sequence"/>
</dbReference>
<dbReference type="InterPro" id="IPR011032">
    <property type="entry name" value="GroES-like_sf"/>
</dbReference>
<dbReference type="AlphaFoldDB" id="A0A5N6TFN0"/>
<evidence type="ECO:0000313" key="2">
    <source>
        <dbReference type="EMBL" id="KAE8145173.1"/>
    </source>
</evidence>
<evidence type="ECO:0000313" key="3">
    <source>
        <dbReference type="Proteomes" id="UP000325780"/>
    </source>
</evidence>
<dbReference type="OrthoDB" id="201656at2759"/>
<dbReference type="InterPro" id="IPR052733">
    <property type="entry name" value="Chloroplast_QOR"/>
</dbReference>
<dbReference type="PANTHER" id="PTHR44013:SF1">
    <property type="entry name" value="ZINC-TYPE ALCOHOL DEHYDROGENASE-LIKE PROTEIN C16A3.02C"/>
    <property type="match status" value="1"/>
</dbReference>
<organism evidence="2 3">
    <name type="scientific">Aspergillus avenaceus</name>
    <dbReference type="NCBI Taxonomy" id="36643"/>
    <lineage>
        <taxon>Eukaryota</taxon>
        <taxon>Fungi</taxon>
        <taxon>Dikarya</taxon>
        <taxon>Ascomycota</taxon>
        <taxon>Pezizomycotina</taxon>
        <taxon>Eurotiomycetes</taxon>
        <taxon>Eurotiomycetidae</taxon>
        <taxon>Eurotiales</taxon>
        <taxon>Aspergillaceae</taxon>
        <taxon>Aspergillus</taxon>
        <taxon>Aspergillus subgen. Circumdati</taxon>
    </lineage>
</organism>
<dbReference type="CDD" id="cd08267">
    <property type="entry name" value="MDR1"/>
    <property type="match status" value="1"/>
</dbReference>
<name>A0A5N6TFN0_ASPAV</name>
<dbReference type="Pfam" id="PF08240">
    <property type="entry name" value="ADH_N"/>
    <property type="match status" value="1"/>
</dbReference>
<gene>
    <name evidence="2" type="ORF">BDV25DRAFT_75903</name>
</gene>
<dbReference type="EMBL" id="ML742377">
    <property type="protein sequence ID" value="KAE8145173.1"/>
    <property type="molecule type" value="Genomic_DNA"/>
</dbReference>
<reference evidence="2 3" key="1">
    <citation type="submission" date="2019-04" db="EMBL/GenBank/DDBJ databases">
        <title>Friends and foes A comparative genomics study of 23 Aspergillus species from section Flavi.</title>
        <authorList>
            <consortium name="DOE Joint Genome Institute"/>
            <person name="Kjaerbolling I."/>
            <person name="Vesth T."/>
            <person name="Frisvad J.C."/>
            <person name="Nybo J.L."/>
            <person name="Theobald S."/>
            <person name="Kildgaard S."/>
            <person name="Isbrandt T."/>
            <person name="Kuo A."/>
            <person name="Sato A."/>
            <person name="Lyhne E.K."/>
            <person name="Kogle M.E."/>
            <person name="Wiebenga A."/>
            <person name="Kun R.S."/>
            <person name="Lubbers R.J."/>
            <person name="Makela M.R."/>
            <person name="Barry K."/>
            <person name="Chovatia M."/>
            <person name="Clum A."/>
            <person name="Daum C."/>
            <person name="Haridas S."/>
            <person name="He G."/>
            <person name="LaButti K."/>
            <person name="Lipzen A."/>
            <person name="Mondo S."/>
            <person name="Riley R."/>
            <person name="Salamov A."/>
            <person name="Simmons B.A."/>
            <person name="Magnuson J.K."/>
            <person name="Henrissat B."/>
            <person name="Mortensen U.H."/>
            <person name="Larsen T.O."/>
            <person name="Devries R.P."/>
            <person name="Grigoriev I.V."/>
            <person name="Machida M."/>
            <person name="Baker S.E."/>
            <person name="Andersen M.R."/>
        </authorList>
    </citation>
    <scope>NUCLEOTIDE SEQUENCE [LARGE SCALE GENOMIC DNA]</scope>
    <source>
        <strain evidence="2 3">IBT 18842</strain>
    </source>
</reference>
<protein>
    <recommendedName>
        <fullName evidence="1">Enoyl reductase (ER) domain-containing protein</fullName>
    </recommendedName>
</protein>
<sequence>MAQSTTTTMPETMKAWLYSSATGGLEKNLELNPTARAPSTLRPNEVLIQVISASINPADYKVPEGSLLVAKALITTPASPGIEFAGRVVVTGPAVKDFQPDQLVYGSLGTPCQFGSLAEYVVCKESNLVRMQDGVDPDHVATVGIAGQTAYQSIKPYVSAGDKVFINGGSGGCGIYAIQIAKALGCHVTTTCSTRNVDFCKDLGADEVIDYSTEDVMALLKSKGQVYSLVVDHVATPDNLYRESDSFLLPGKAFVQVGASSMLTFAHRLVRPSFLGGGKRKYVIMLTQVKKDDLAQVGDWIQQGKVKVILDSTYEFDDAVKAFEKLRTQRSRGKIVIHVSDKP</sequence>
<keyword evidence="3" id="KW-1185">Reference proteome</keyword>
<accession>A0A5N6TFN0</accession>
<dbReference type="SUPFAM" id="SSF51735">
    <property type="entry name" value="NAD(P)-binding Rossmann-fold domains"/>
    <property type="match status" value="1"/>
</dbReference>
<dbReference type="SUPFAM" id="SSF50129">
    <property type="entry name" value="GroES-like"/>
    <property type="match status" value="1"/>
</dbReference>
<dbReference type="InterPro" id="IPR013154">
    <property type="entry name" value="ADH-like_N"/>
</dbReference>
<dbReference type="PANTHER" id="PTHR44013">
    <property type="entry name" value="ZINC-TYPE ALCOHOL DEHYDROGENASE-LIKE PROTEIN C16A3.02C"/>
    <property type="match status" value="1"/>
</dbReference>
<evidence type="ECO:0000259" key="1">
    <source>
        <dbReference type="SMART" id="SM00829"/>
    </source>
</evidence>
<dbReference type="InterPro" id="IPR036291">
    <property type="entry name" value="NAD(P)-bd_dom_sf"/>
</dbReference>
<proteinExistence type="predicted"/>